<evidence type="ECO:0000256" key="2">
    <source>
        <dbReference type="ARBA" id="ARBA00022977"/>
    </source>
</evidence>
<organism evidence="5 6">
    <name type="scientific">Acetobacter garciniae</name>
    <dbReference type="NCBI Taxonomy" id="2817435"/>
    <lineage>
        <taxon>Bacteria</taxon>
        <taxon>Pseudomonadati</taxon>
        <taxon>Pseudomonadota</taxon>
        <taxon>Alphaproteobacteria</taxon>
        <taxon>Acetobacterales</taxon>
        <taxon>Acetobacteraceae</taxon>
        <taxon>Acetobacter</taxon>
    </lineage>
</organism>
<dbReference type="Gene3D" id="3.20.20.70">
    <property type="entry name" value="Aldolase class I"/>
    <property type="match status" value="1"/>
</dbReference>
<feature type="compositionally biased region" description="Low complexity" evidence="3">
    <location>
        <begin position="135"/>
        <end position="150"/>
    </location>
</feature>
<dbReference type="InterPro" id="IPR036206">
    <property type="entry name" value="ThiamineP_synth_sf"/>
</dbReference>
<reference evidence="5" key="1">
    <citation type="submission" date="2021-03" db="EMBL/GenBank/DDBJ databases">
        <title>The complete genome sequence of Acetobacter sp. TBRC 12339.</title>
        <authorList>
            <person name="Charoenyingcharoen P."/>
            <person name="Yukphan P."/>
        </authorList>
    </citation>
    <scope>NUCLEOTIDE SEQUENCE</scope>
    <source>
        <strain evidence="5">TBRC 12339</strain>
    </source>
</reference>
<feature type="region of interest" description="Disordered" evidence="3">
    <location>
        <begin position="123"/>
        <end position="167"/>
    </location>
</feature>
<accession>A0A939HNU5</accession>
<comment type="caution">
    <text evidence="5">The sequence shown here is derived from an EMBL/GenBank/DDBJ whole genome shotgun (WGS) entry which is preliminary data.</text>
</comment>
<dbReference type="CDD" id="cd00564">
    <property type="entry name" value="TMP_TenI"/>
    <property type="match status" value="1"/>
</dbReference>
<evidence type="ECO:0000256" key="3">
    <source>
        <dbReference type="SAM" id="MobiDB-lite"/>
    </source>
</evidence>
<dbReference type="AlphaFoldDB" id="A0A939HNU5"/>
<dbReference type="PANTHER" id="PTHR20857">
    <property type="entry name" value="THIAMINE-PHOSPHATE PYROPHOSPHORYLASE"/>
    <property type="match status" value="1"/>
</dbReference>
<dbReference type="RefSeq" id="WP_207845538.1">
    <property type="nucleotide sequence ID" value="NZ_JAFVMH010000002.1"/>
</dbReference>
<evidence type="ECO:0000259" key="4">
    <source>
        <dbReference type="Pfam" id="PF02581"/>
    </source>
</evidence>
<dbReference type="GO" id="GO:0009228">
    <property type="term" value="P:thiamine biosynthetic process"/>
    <property type="evidence" value="ECO:0007669"/>
    <property type="project" value="UniProtKB-KW"/>
</dbReference>
<comment type="pathway">
    <text evidence="1">Cofactor biosynthesis; thiamine diphosphate biosynthesis.</text>
</comment>
<dbReference type="GO" id="GO:0004789">
    <property type="term" value="F:thiamine-phosphate diphosphorylase activity"/>
    <property type="evidence" value="ECO:0007669"/>
    <property type="project" value="TreeGrafter"/>
</dbReference>
<dbReference type="InterPro" id="IPR013785">
    <property type="entry name" value="Aldolase_TIM"/>
</dbReference>
<dbReference type="SUPFAM" id="SSF51391">
    <property type="entry name" value="Thiamin phosphate synthase"/>
    <property type="match status" value="1"/>
</dbReference>
<dbReference type="PANTHER" id="PTHR20857:SF15">
    <property type="entry name" value="THIAMINE-PHOSPHATE SYNTHASE"/>
    <property type="match status" value="1"/>
</dbReference>
<proteinExistence type="predicted"/>
<keyword evidence="2" id="KW-0784">Thiamine biosynthesis</keyword>
<evidence type="ECO:0000313" key="6">
    <source>
        <dbReference type="Proteomes" id="UP000664073"/>
    </source>
</evidence>
<dbReference type="GO" id="GO:0005737">
    <property type="term" value="C:cytoplasm"/>
    <property type="evidence" value="ECO:0007669"/>
    <property type="project" value="TreeGrafter"/>
</dbReference>
<keyword evidence="6" id="KW-1185">Reference proteome</keyword>
<protein>
    <submittedName>
        <fullName evidence="5">Thiamine phosphate synthase</fullName>
    </submittedName>
</protein>
<sequence>MPELYLVTPPLADAQPFLPTVERALDRYQPAALLLRLVDGLTDAAALPVITAIAAAVQPKGVALMLEDRPALARQTGCDGVHLSANYTALNVRDVRRMLGDELQLGVAAGTSRDAAMQAGEDGADYISFGPEPDAASNANTQNTQAAATQPPEIAGSDNGGHVTADAEPENAPVAALAQWWSVMMELPVVACARTPDDARQLASGTADFLMPSATWWDNPTDWPTL</sequence>
<evidence type="ECO:0000313" key="5">
    <source>
        <dbReference type="EMBL" id="MBO1324907.1"/>
    </source>
</evidence>
<evidence type="ECO:0000256" key="1">
    <source>
        <dbReference type="ARBA" id="ARBA00004948"/>
    </source>
</evidence>
<dbReference type="InterPro" id="IPR022998">
    <property type="entry name" value="ThiamineP_synth_TenI"/>
</dbReference>
<dbReference type="Proteomes" id="UP000664073">
    <property type="component" value="Unassembled WGS sequence"/>
</dbReference>
<feature type="domain" description="Thiamine phosphate synthase/TenI" evidence="4">
    <location>
        <begin position="4"/>
        <end position="137"/>
    </location>
</feature>
<gene>
    <name evidence="5" type="ORF">J2D77_07060</name>
</gene>
<dbReference type="Pfam" id="PF02581">
    <property type="entry name" value="TMP-TENI"/>
    <property type="match status" value="1"/>
</dbReference>
<name>A0A939HNU5_9PROT</name>
<dbReference type="EMBL" id="JAFVMH010000002">
    <property type="protein sequence ID" value="MBO1324907.1"/>
    <property type="molecule type" value="Genomic_DNA"/>
</dbReference>